<name>A0ABX0DSR2_9ACTN</name>
<dbReference type="RefSeq" id="WP_165339528.1">
    <property type="nucleotide sequence ID" value="NZ_JAAKZX010000029.1"/>
</dbReference>
<reference evidence="2 3" key="1">
    <citation type="submission" date="2020-02" db="EMBL/GenBank/DDBJ databases">
        <title>Whole-genome analyses of novel actinobacteria.</title>
        <authorList>
            <person name="Sahin N."/>
            <person name="Tokatli A."/>
        </authorList>
    </citation>
    <scope>NUCLEOTIDE SEQUENCE [LARGE SCALE GENOMIC DNA]</scope>
    <source>
        <strain evidence="2 3">YC419</strain>
    </source>
</reference>
<accession>A0ABX0DSR2</accession>
<protein>
    <recommendedName>
        <fullName evidence="4">Transposase</fullName>
    </recommendedName>
</protein>
<evidence type="ECO:0000256" key="1">
    <source>
        <dbReference type="SAM" id="MobiDB-lite"/>
    </source>
</evidence>
<dbReference type="EMBL" id="JAAKZX010000029">
    <property type="protein sequence ID" value="NGO42919.1"/>
    <property type="molecule type" value="Genomic_DNA"/>
</dbReference>
<sequence>MSVRDKPCTQDARLREVFGAPIAELYETAADPDASAALTRALEMRSFLALAEEQVTRICGRVHEAMAPGRDMDELSADQLRMDARWLEAALSARDGYRTALDNLLRTMPPPGRQTRPVRMAQQTITTTLPPATAAPAPQRAGAAQAGRP</sequence>
<keyword evidence="3" id="KW-1185">Reference proteome</keyword>
<dbReference type="Proteomes" id="UP001518140">
    <property type="component" value="Unassembled WGS sequence"/>
</dbReference>
<gene>
    <name evidence="2" type="ORF">G6048_12325</name>
</gene>
<evidence type="ECO:0000313" key="3">
    <source>
        <dbReference type="Proteomes" id="UP001518140"/>
    </source>
</evidence>
<evidence type="ECO:0008006" key="4">
    <source>
        <dbReference type="Google" id="ProtNLM"/>
    </source>
</evidence>
<feature type="region of interest" description="Disordered" evidence="1">
    <location>
        <begin position="126"/>
        <end position="149"/>
    </location>
</feature>
<organism evidence="2 3">
    <name type="scientific">Streptomyces ureilyticus</name>
    <dbReference type="NCBI Taxonomy" id="1775131"/>
    <lineage>
        <taxon>Bacteria</taxon>
        <taxon>Bacillati</taxon>
        <taxon>Actinomycetota</taxon>
        <taxon>Actinomycetes</taxon>
        <taxon>Kitasatosporales</taxon>
        <taxon>Streptomycetaceae</taxon>
        <taxon>Streptomyces</taxon>
    </lineage>
</organism>
<proteinExistence type="predicted"/>
<evidence type="ECO:0000313" key="2">
    <source>
        <dbReference type="EMBL" id="NGO42919.1"/>
    </source>
</evidence>
<comment type="caution">
    <text evidence="2">The sequence shown here is derived from an EMBL/GenBank/DDBJ whole genome shotgun (WGS) entry which is preliminary data.</text>
</comment>